<dbReference type="Proteomes" id="UP000092884">
    <property type="component" value="Chromosome"/>
</dbReference>
<evidence type="ECO:0000313" key="4">
    <source>
        <dbReference type="EMBL" id="ANV97408.1"/>
    </source>
</evidence>
<dbReference type="Gene3D" id="2.40.128.130">
    <property type="entry name" value="Autotransporter beta-domain"/>
    <property type="match status" value="1"/>
</dbReference>
<dbReference type="STRING" id="222136.BBW65_00610"/>
<organism evidence="4 5">
    <name type="scientific">Helicobacter enhydrae</name>
    <dbReference type="NCBI Taxonomy" id="222136"/>
    <lineage>
        <taxon>Bacteria</taxon>
        <taxon>Pseudomonadati</taxon>
        <taxon>Campylobacterota</taxon>
        <taxon>Epsilonproteobacteria</taxon>
        <taxon>Campylobacterales</taxon>
        <taxon>Helicobacteraceae</taxon>
        <taxon>Helicobacter</taxon>
    </lineage>
</organism>
<proteinExistence type="predicted"/>
<sequence length="1400" mass="149947">MELKKNLRKASANSKGQKSFNPLVATSLALALGASVASATMTVGPACTDASAVCYSIGKVVVPSTGNKFQQAYEIRFKNVGGFNQLQTNAGTQIQNLKFFLNRNELSIAPNFTFNSTGKESALTVGGRLSEIKITNKDRGLKLGNNGERYLAFRFGDGGTTAHDLLHQRVTLNFVGTTQNVALKGNILLQVFSNARDNVAQATFKGDMVGNFDSAGVYDPKYKAFKFLKTNVTFDNNAILKGNLSARMVESGQNFVFKGGKGGITGDITSSACLKGSCHTQAIGSNTDINITFERSTRGDALNAITTQNKIGQIRAESLGQHNGNKDNANIRILFSNKGQIGNAQHRFNIVAGLARANAQEYAYADSLNLIHFQKQATLHLNELKVEGHNTGKRQNIISLEFNNASRGNTNSLDITTIQADGSQGGNYIGKGILKLANNGNRAHNLVSAIDENKLKNSDRKAISDYTKQYIAKGTLTATNIKGNWSAINGIFIDTLNVKEMIFAAGGDKQRNIITVNYLDAKKVDAINFGENIITTQNKMTISGGVFSRLNNGGNIIFINGGTQNTIGSKGINENGDANGNYSVVTTDSGRNIFNLENANTTLTLQKDVLHTWKAGQTAFSLNGSNNKIAIKGNNTRGGVSHIGLEVAGSTDANNSGVTFNFNGGNGILDIQGSNGASGNGNIVVGRDKGDRYAKLIFNVNHNTTIKGNIITQGGFNTNYKNTTNFNLANGKSLTIEGEIKQQQATINGGGGRITRATDSAQTNFNFQAPRSGNGAMTTLTLKKNINNTSGEVNFNFNAGNAKISKVGGSTIITNGAGATTNFVFANNANAIIEQEIVATAGKTNVNFKGSNATLALKGRSNQITTISATRGANAILDISSNAQSALGQAHHFNLLTIGQANGGANTGLTTSDVTFVVSVDSKTRQQGSTLGGQNLRASGNAYKHTYSDRIVVLSGNRQQHKIQVASQSGAPEPITYRNGKGAETTGNIAVATVKGTNGNQVAKFVGGTSTRGFEAIETTLTQGITTDEYGNANRGGQYTTYFIQSVQNKGVSRASQRTGAAALSANYSLYAANFNSLNKRMGDLRDNPNNQGAWARIFNGMETTEFSLKMQSDYTTIQAGYDYDFDLGNAKNYTGIALSYAHSKANMIGVSEPDKVIIGGINQTTSNAVELALYNAYIQNGGNGLYTDSIVKFSYIMSNINMLGDTKTYNTNNWAITLSQEVGYRFALGEDKAWYIDPQAEVSAGYFNETNMRQTLGTHFLNSKQENVLTIRSRVGASYGYRFDKFTEGKGFKASAYVGTYFVHDYLGGGTIAFTSNSNTTTKITSLTSTMRGVINLGTNFEVKDNTRIYCDFEKSFGGKITTNYQINLGARYSFGEKTSEADKKAENTAPLKVENTQE</sequence>
<dbReference type="InterPro" id="IPR036709">
    <property type="entry name" value="Autotransporte_beta_dom_sf"/>
</dbReference>
<feature type="signal peptide" evidence="2">
    <location>
        <begin position="1"/>
        <end position="39"/>
    </location>
</feature>
<dbReference type="InterPro" id="IPR006315">
    <property type="entry name" value="OM_autotransptr_brl_dom"/>
</dbReference>
<protein>
    <recommendedName>
        <fullName evidence="3">Autotransporter domain-containing protein</fullName>
    </recommendedName>
</protein>
<feature type="domain" description="Autotransporter" evidence="3">
    <location>
        <begin position="1087"/>
        <end position="1376"/>
    </location>
</feature>
<dbReference type="EMBL" id="CP016503">
    <property type="protein sequence ID" value="ANV97408.1"/>
    <property type="molecule type" value="Genomic_DNA"/>
</dbReference>
<dbReference type="RefSeq" id="WP_066338369.1">
    <property type="nucleotide sequence ID" value="NZ_CP016503.1"/>
</dbReference>
<reference evidence="5" key="1">
    <citation type="submission" date="2016-07" db="EMBL/GenBank/DDBJ databases">
        <authorList>
            <person name="Florea S."/>
            <person name="Webb J.S."/>
            <person name="Jaromczyk J."/>
            <person name="Schardl C.L."/>
        </authorList>
    </citation>
    <scope>NUCLEOTIDE SEQUENCE [LARGE SCALE GENOMIC DNA]</scope>
    <source>
        <strain evidence="5">MIT 01-6242</strain>
    </source>
</reference>
<dbReference type="PROSITE" id="PS51208">
    <property type="entry name" value="AUTOTRANSPORTER"/>
    <property type="match status" value="1"/>
</dbReference>
<dbReference type="OrthoDB" id="6053567at2"/>
<evidence type="ECO:0000259" key="3">
    <source>
        <dbReference type="PROSITE" id="PS51208"/>
    </source>
</evidence>
<name>A0A1B1U3T1_9HELI</name>
<feature type="chain" id="PRO_5008530155" description="Autotransporter domain-containing protein" evidence="2">
    <location>
        <begin position="40"/>
        <end position="1400"/>
    </location>
</feature>
<dbReference type="InterPro" id="IPR005546">
    <property type="entry name" value="Autotransporte_beta"/>
</dbReference>
<dbReference type="GO" id="GO:0019867">
    <property type="term" value="C:outer membrane"/>
    <property type="evidence" value="ECO:0007669"/>
    <property type="project" value="InterPro"/>
</dbReference>
<dbReference type="KEGG" id="het:BBW65_00610"/>
<keyword evidence="2" id="KW-0732">Signal</keyword>
<feature type="region of interest" description="Disordered" evidence="1">
    <location>
        <begin position="1381"/>
        <end position="1400"/>
    </location>
</feature>
<dbReference type="NCBIfam" id="TIGR01414">
    <property type="entry name" value="autotrans_barl"/>
    <property type="match status" value="1"/>
</dbReference>
<dbReference type="SMART" id="SM00869">
    <property type="entry name" value="Autotransporter"/>
    <property type="match status" value="1"/>
</dbReference>
<evidence type="ECO:0000313" key="5">
    <source>
        <dbReference type="Proteomes" id="UP000092884"/>
    </source>
</evidence>
<accession>A0A1B1U3T1</accession>
<evidence type="ECO:0000256" key="2">
    <source>
        <dbReference type="SAM" id="SignalP"/>
    </source>
</evidence>
<keyword evidence="5" id="KW-1185">Reference proteome</keyword>
<gene>
    <name evidence="4" type="ORF">BBW65_00610</name>
</gene>
<evidence type="ECO:0000256" key="1">
    <source>
        <dbReference type="SAM" id="MobiDB-lite"/>
    </source>
</evidence>
<dbReference type="SUPFAM" id="SSF103515">
    <property type="entry name" value="Autotransporter"/>
    <property type="match status" value="1"/>
</dbReference>
<dbReference type="Pfam" id="PF03797">
    <property type="entry name" value="Autotransporter"/>
    <property type="match status" value="1"/>
</dbReference>